<dbReference type="InterPro" id="IPR038980">
    <property type="entry name" value="ATM_plant"/>
</dbReference>
<dbReference type="EMBL" id="JAODUO010000226">
    <property type="protein sequence ID" value="KAK2185676.1"/>
    <property type="molecule type" value="Genomic_DNA"/>
</dbReference>
<proteinExistence type="predicted"/>
<sequence>MTLHETKVTVDRFARDYDPEPNPPRFDTDTIITTLDYLTKGHGGNVKSLVELLSKSQDSIQNILLSLKRHLVSVHCLHEKCRVLRMYRLFVGLLLREFHLQLGGSWAFVLRDVIYTLLHNMHAPQQMHRRGCVTYNSDLFCMCCELLHNVCEVAVQHCPTLRVSVATESVSSVTESVSSVTESVSSITESVSSITESVSSVTESVSSVTESVSSITESVSSVTESVSSVTESVSSVTESELGRFLSAITSTLIPYVTQDRGDDVGRLVSDNCYYYCCYCCCYCYYYCYNYFYCYYGYCYCCRRRGC</sequence>
<organism evidence="1 2">
    <name type="scientific">Ridgeia piscesae</name>
    <name type="common">Tubeworm</name>
    <dbReference type="NCBI Taxonomy" id="27915"/>
    <lineage>
        <taxon>Eukaryota</taxon>
        <taxon>Metazoa</taxon>
        <taxon>Spiralia</taxon>
        <taxon>Lophotrochozoa</taxon>
        <taxon>Annelida</taxon>
        <taxon>Polychaeta</taxon>
        <taxon>Sedentaria</taxon>
        <taxon>Canalipalpata</taxon>
        <taxon>Sabellida</taxon>
        <taxon>Siboglinidae</taxon>
        <taxon>Ridgeia</taxon>
    </lineage>
</organism>
<dbReference type="GO" id="GO:0006974">
    <property type="term" value="P:DNA damage response"/>
    <property type="evidence" value="ECO:0007669"/>
    <property type="project" value="InterPro"/>
</dbReference>
<dbReference type="AlphaFoldDB" id="A0AAD9UDU9"/>
<keyword evidence="2" id="KW-1185">Reference proteome</keyword>
<reference evidence="1" key="1">
    <citation type="journal article" date="2023" name="Mol. Biol. Evol.">
        <title>Third-Generation Sequencing Reveals the Adaptive Role of the Epigenome in Three Deep-Sea Polychaetes.</title>
        <authorList>
            <person name="Perez M."/>
            <person name="Aroh O."/>
            <person name="Sun Y."/>
            <person name="Lan Y."/>
            <person name="Juniper S.K."/>
            <person name="Young C.R."/>
            <person name="Angers B."/>
            <person name="Qian P.Y."/>
        </authorList>
    </citation>
    <scope>NUCLEOTIDE SEQUENCE</scope>
    <source>
        <strain evidence="1">R07B-5</strain>
    </source>
</reference>
<evidence type="ECO:0000313" key="1">
    <source>
        <dbReference type="EMBL" id="KAK2185676.1"/>
    </source>
</evidence>
<dbReference type="PANTHER" id="PTHR37079">
    <property type="entry name" value="SERINE/THREONINE-PROTEIN KINASE ATM"/>
    <property type="match status" value="1"/>
</dbReference>
<evidence type="ECO:0000313" key="2">
    <source>
        <dbReference type="Proteomes" id="UP001209878"/>
    </source>
</evidence>
<comment type="caution">
    <text evidence="1">The sequence shown here is derived from an EMBL/GenBank/DDBJ whole genome shotgun (WGS) entry which is preliminary data.</text>
</comment>
<dbReference type="Gene3D" id="1.20.5.300">
    <property type="match status" value="1"/>
</dbReference>
<dbReference type="GO" id="GO:0004674">
    <property type="term" value="F:protein serine/threonine kinase activity"/>
    <property type="evidence" value="ECO:0007669"/>
    <property type="project" value="InterPro"/>
</dbReference>
<protein>
    <submittedName>
        <fullName evidence="1">Uncharacterized protein</fullName>
    </submittedName>
</protein>
<gene>
    <name evidence="1" type="ORF">NP493_226g01012</name>
</gene>
<accession>A0AAD9UDU9</accession>
<dbReference type="PANTHER" id="PTHR37079:SF4">
    <property type="entry name" value="SERINE_THREONINE-PROTEIN KINASE ATM"/>
    <property type="match status" value="1"/>
</dbReference>
<dbReference type="Proteomes" id="UP001209878">
    <property type="component" value="Unassembled WGS sequence"/>
</dbReference>
<name>A0AAD9UDU9_RIDPI</name>